<proteinExistence type="inferred from homology"/>
<dbReference type="Gene3D" id="2.170.130.10">
    <property type="entry name" value="TonB-dependent receptor, plug domain"/>
    <property type="match status" value="1"/>
</dbReference>
<evidence type="ECO:0000259" key="11">
    <source>
        <dbReference type="Pfam" id="PF00593"/>
    </source>
</evidence>
<dbReference type="InterPro" id="IPR012910">
    <property type="entry name" value="Plug_dom"/>
</dbReference>
<dbReference type="PANTHER" id="PTHR30069:SF28">
    <property type="entry name" value="TONB-DEPENDENT RECEPTOR YNCD-RELATED"/>
    <property type="match status" value="1"/>
</dbReference>
<dbReference type="Proteomes" id="UP001209885">
    <property type="component" value="Unassembled WGS sequence"/>
</dbReference>
<dbReference type="InterPro" id="IPR036942">
    <property type="entry name" value="Beta-barrel_TonB_sf"/>
</dbReference>
<dbReference type="InterPro" id="IPR000531">
    <property type="entry name" value="Beta-barrel_TonB"/>
</dbReference>
<feature type="domain" description="TonB-dependent receptor plug" evidence="12">
    <location>
        <begin position="53"/>
        <end position="160"/>
    </location>
</feature>
<dbReference type="Pfam" id="PF00593">
    <property type="entry name" value="TonB_dep_Rec_b-barrel"/>
    <property type="match status" value="1"/>
</dbReference>
<sequence>MIKKIPLRPIVLLLTQLLFYSVFSQDNNQDTLSTLELKPVTVSSTRIRSIETDIPVSVSTIQPPQFHNQQLSVKEVIEGTPGVFILNDNNFAQDVRISIRGFGSRASFGIRGVKIVLDGIPESTPDGQGQIDNIDPGFLGSTEIIRSPVSGLYGNASGGVISFETKMAEESFSEIRLSGGSFGFQKYQMTSGIKKNKLNNVAFLSHTRLAGYRDHSKFNTTLFNNKLTFSPDEKNKINILLNYNYSPEAQDPGGLTLDEVNSDRDQARTLNVEQNTGESVEQGRIGFSYIRELASNQSLQLSSFYTFREFYGRIPFAIIDLRRHFYGFNGAYTYNINKKALIKAGLDLEFQNDHRRNFTNEKGIEGTLIIDQNERFYNSGLYIITEYSPFTKMHLLLNLRYDLINIKGEDNYFADGDNSGDRSFDRLNPLIGLNYSLSRSLSIFANFSTAFETPSLNELSSNPSGSGGFNNNLDPQSTINIETGIKGRAWNKMLYSISLFRIETKNELIPYQLEDFPDREFYENAGSTIRNGVEIGVDLVINNHLRGKINYTYSDFKYKQFITDGNNFSDNRIPGIPQNLFYTELKYSAKSGFKLSAEFQLIGQMYAENANSVKVENFSMLNIRGSHTLSFEKWELNPFLGINNVLSTKYFNNIRINAFGGRFYEPAPKINFYGGVKIKLTH</sequence>
<keyword evidence="6 8" id="KW-0472">Membrane</keyword>
<organism evidence="13 14">
    <name type="scientific">Mangrovivirga halotolerans</name>
    <dbReference type="NCBI Taxonomy" id="2993936"/>
    <lineage>
        <taxon>Bacteria</taxon>
        <taxon>Pseudomonadati</taxon>
        <taxon>Bacteroidota</taxon>
        <taxon>Cytophagia</taxon>
        <taxon>Cytophagales</taxon>
        <taxon>Mangrovivirgaceae</taxon>
        <taxon>Mangrovivirga</taxon>
    </lineage>
</organism>
<evidence type="ECO:0000256" key="9">
    <source>
        <dbReference type="RuleBase" id="RU003357"/>
    </source>
</evidence>
<evidence type="ECO:0000256" key="3">
    <source>
        <dbReference type="ARBA" id="ARBA00022452"/>
    </source>
</evidence>
<evidence type="ECO:0000256" key="8">
    <source>
        <dbReference type="PROSITE-ProRule" id="PRU01360"/>
    </source>
</evidence>
<evidence type="ECO:0000256" key="4">
    <source>
        <dbReference type="ARBA" id="ARBA00022692"/>
    </source>
</evidence>
<keyword evidence="4 8" id="KW-0812">Transmembrane</keyword>
<dbReference type="InterPro" id="IPR037066">
    <property type="entry name" value="Plug_dom_sf"/>
</dbReference>
<evidence type="ECO:0000256" key="6">
    <source>
        <dbReference type="ARBA" id="ARBA00023136"/>
    </source>
</evidence>
<dbReference type="RefSeq" id="WP_266055446.1">
    <property type="nucleotide sequence ID" value="NZ_JAPFQN010000003.1"/>
</dbReference>
<comment type="caution">
    <text evidence="13">The sequence shown here is derived from an EMBL/GenBank/DDBJ whole genome shotgun (WGS) entry which is preliminary data.</text>
</comment>
<feature type="signal peptide" evidence="10">
    <location>
        <begin position="1"/>
        <end position="24"/>
    </location>
</feature>
<evidence type="ECO:0000313" key="13">
    <source>
        <dbReference type="EMBL" id="MCX2743075.1"/>
    </source>
</evidence>
<keyword evidence="14" id="KW-1185">Reference proteome</keyword>
<keyword evidence="3 8" id="KW-1134">Transmembrane beta strand</keyword>
<keyword evidence="5 9" id="KW-0798">TonB box</keyword>
<accession>A0ABT3RMN1</accession>
<dbReference type="SUPFAM" id="SSF56935">
    <property type="entry name" value="Porins"/>
    <property type="match status" value="1"/>
</dbReference>
<evidence type="ECO:0000256" key="7">
    <source>
        <dbReference type="ARBA" id="ARBA00023237"/>
    </source>
</evidence>
<protein>
    <submittedName>
        <fullName evidence="13">TonB-dependent receptor</fullName>
    </submittedName>
</protein>
<dbReference type="Gene3D" id="2.40.170.20">
    <property type="entry name" value="TonB-dependent receptor, beta-barrel domain"/>
    <property type="match status" value="1"/>
</dbReference>
<keyword evidence="7 8" id="KW-0998">Cell outer membrane</keyword>
<evidence type="ECO:0000256" key="2">
    <source>
        <dbReference type="ARBA" id="ARBA00022448"/>
    </source>
</evidence>
<evidence type="ECO:0000256" key="10">
    <source>
        <dbReference type="SAM" id="SignalP"/>
    </source>
</evidence>
<dbReference type="InterPro" id="IPR039426">
    <property type="entry name" value="TonB-dep_rcpt-like"/>
</dbReference>
<gene>
    <name evidence="13" type="ORF">OO013_04320</name>
</gene>
<evidence type="ECO:0000259" key="12">
    <source>
        <dbReference type="Pfam" id="PF07715"/>
    </source>
</evidence>
<keyword evidence="10" id="KW-0732">Signal</keyword>
<evidence type="ECO:0000256" key="1">
    <source>
        <dbReference type="ARBA" id="ARBA00004571"/>
    </source>
</evidence>
<dbReference type="PANTHER" id="PTHR30069">
    <property type="entry name" value="TONB-DEPENDENT OUTER MEMBRANE RECEPTOR"/>
    <property type="match status" value="1"/>
</dbReference>
<comment type="subcellular location">
    <subcellularLocation>
        <location evidence="1 8">Cell outer membrane</location>
        <topology evidence="1 8">Multi-pass membrane protein</topology>
    </subcellularLocation>
</comment>
<dbReference type="PROSITE" id="PS52016">
    <property type="entry name" value="TONB_DEPENDENT_REC_3"/>
    <property type="match status" value="1"/>
</dbReference>
<reference evidence="13 14" key="1">
    <citation type="submission" date="2022-11" db="EMBL/GenBank/DDBJ databases">
        <title>The characterization of three novel Bacteroidetes species and genomic analysis of their roles in tidal elemental geochemical cycles.</title>
        <authorList>
            <person name="Ma K."/>
        </authorList>
    </citation>
    <scope>NUCLEOTIDE SEQUENCE [LARGE SCALE GENOMIC DNA]</scope>
    <source>
        <strain evidence="13 14">M17</strain>
    </source>
</reference>
<name>A0ABT3RMN1_9BACT</name>
<evidence type="ECO:0000256" key="5">
    <source>
        <dbReference type="ARBA" id="ARBA00023077"/>
    </source>
</evidence>
<dbReference type="EMBL" id="JAPFQN010000003">
    <property type="protein sequence ID" value="MCX2743075.1"/>
    <property type="molecule type" value="Genomic_DNA"/>
</dbReference>
<evidence type="ECO:0000313" key="14">
    <source>
        <dbReference type="Proteomes" id="UP001209885"/>
    </source>
</evidence>
<comment type="similarity">
    <text evidence="8 9">Belongs to the TonB-dependent receptor family.</text>
</comment>
<keyword evidence="2 8" id="KW-0813">Transport</keyword>
<feature type="chain" id="PRO_5046311353" evidence="10">
    <location>
        <begin position="25"/>
        <end position="682"/>
    </location>
</feature>
<feature type="domain" description="TonB-dependent receptor-like beta-barrel" evidence="11">
    <location>
        <begin position="238"/>
        <end position="645"/>
    </location>
</feature>
<keyword evidence="13" id="KW-0675">Receptor</keyword>
<dbReference type="Pfam" id="PF07715">
    <property type="entry name" value="Plug"/>
    <property type="match status" value="1"/>
</dbReference>